<dbReference type="InterPro" id="IPR006224">
    <property type="entry name" value="PsdUridine_synth_RluA-like_CS"/>
</dbReference>
<evidence type="ECO:0000259" key="3">
    <source>
        <dbReference type="Pfam" id="PF00849"/>
    </source>
</evidence>
<accession>A0A176VEG1</accession>
<feature type="compositionally biased region" description="Basic and acidic residues" evidence="2">
    <location>
        <begin position="326"/>
        <end position="342"/>
    </location>
</feature>
<comment type="catalytic activity">
    <reaction evidence="1">
        <text>a uridine in RNA = a pseudouridine in RNA</text>
        <dbReference type="Rhea" id="RHEA:48348"/>
        <dbReference type="Rhea" id="RHEA-COMP:12068"/>
        <dbReference type="Rhea" id="RHEA-COMP:12069"/>
        <dbReference type="ChEBI" id="CHEBI:65314"/>
        <dbReference type="ChEBI" id="CHEBI:65315"/>
    </reaction>
</comment>
<dbReference type="PROSITE" id="PS01129">
    <property type="entry name" value="PSI_RLU"/>
    <property type="match status" value="1"/>
</dbReference>
<protein>
    <recommendedName>
        <fullName evidence="3">Pseudouridine synthase RsuA/RluA-like domain-containing protein</fullName>
    </recommendedName>
</protein>
<dbReference type="Gene3D" id="3.30.2350.10">
    <property type="entry name" value="Pseudouridine synthase"/>
    <property type="match status" value="2"/>
</dbReference>
<comment type="caution">
    <text evidence="4">The sequence shown here is derived from an EMBL/GenBank/DDBJ whole genome shotgun (WGS) entry which is preliminary data.</text>
</comment>
<dbReference type="GO" id="GO:0009982">
    <property type="term" value="F:pseudouridine synthase activity"/>
    <property type="evidence" value="ECO:0007669"/>
    <property type="project" value="InterPro"/>
</dbReference>
<sequence>MLVCSLRGRVATGDFILRARDSSIDRSESVDPEGSAVAVVSVVDESVCDLWGREKFDLKRLLEVKIWLLILSVSAGRRTRRSCGGGGFLLWNLIDLFDSLRGVIRDGEMERLTTVIDEMVNRQIVRNLEGSWLQVLNSRYQALLTAVAHSTIYRMRLWSFVLRCPRWIAPLINDSGKCLRAEGVKSGRLVSGVTYPHCREVLNRNGDAAVVSSVGEEFTKRAGNWLRGGLDVGSVLESAKLKAQGRSENGVLRAQPLNVKGDSSEYPESDKSICDIRSIAVNVNDEIPADHMGEHGCQNVSGAGDLKSGLLRPTFTDNMTLKIDSDGVSRGGNDRRGFRGVRDQGQIDDSRELGPRSAVSSCQTGEKLFPSGSREGRVTSAKDSIPVRLEVSNDVHVDSHVVGLGSQMNVGSNVTIAAVANSNRSEEIEPEMTFPVGAPENGEVSAKASEYPVPLTPFSGEIERAIEYQRAMVAEAAMKSSPAISRNDIIFEDEWLMVINKPCGIYSEHVLATIPSLLHITAPLASESSPQDENGSTHETHLHMANRLDRDTSGVMVITKCKQAAGKMSRIFTNRKVQKSYIALCTAPPPTWKHLTIESGHGRSRFGAWRVYAKRDIGRGLPGKCVVRDMTTHFMVVSVNNEIVAELMDCGGIPAGCSSWEDLKSKTNVVIAGEELMNEVQSEDALPEGAQRKDSLTKNGDEVIIRAFPFTGRTHQIRLHCQYIGMPLRGDVKYGGPHVWDGVQYDHHALHAETLSFRHPFTSQDLFLVAPLPQWAKDAGIQSLQASSSSCR</sequence>
<name>A0A176VEG1_MARPO</name>
<dbReference type="CDD" id="cd02869">
    <property type="entry name" value="PseudoU_synth_RluA_like"/>
    <property type="match status" value="1"/>
</dbReference>
<evidence type="ECO:0000256" key="2">
    <source>
        <dbReference type="SAM" id="MobiDB-lite"/>
    </source>
</evidence>
<evidence type="ECO:0000256" key="1">
    <source>
        <dbReference type="ARBA" id="ARBA00000073"/>
    </source>
</evidence>
<dbReference type="GO" id="GO:0003723">
    <property type="term" value="F:RNA binding"/>
    <property type="evidence" value="ECO:0007669"/>
    <property type="project" value="InterPro"/>
</dbReference>
<dbReference type="Proteomes" id="UP000077202">
    <property type="component" value="Unassembled WGS sequence"/>
</dbReference>
<dbReference type="InterPro" id="IPR020103">
    <property type="entry name" value="PsdUridine_synth_cat_dom_sf"/>
</dbReference>
<keyword evidence="5" id="KW-1185">Reference proteome</keyword>
<organism evidence="4 5">
    <name type="scientific">Marchantia polymorpha subsp. ruderalis</name>
    <dbReference type="NCBI Taxonomy" id="1480154"/>
    <lineage>
        <taxon>Eukaryota</taxon>
        <taxon>Viridiplantae</taxon>
        <taxon>Streptophyta</taxon>
        <taxon>Embryophyta</taxon>
        <taxon>Marchantiophyta</taxon>
        <taxon>Marchantiopsida</taxon>
        <taxon>Marchantiidae</taxon>
        <taxon>Marchantiales</taxon>
        <taxon>Marchantiaceae</taxon>
        <taxon>Marchantia</taxon>
    </lineage>
</organism>
<dbReference type="PANTHER" id="PTHR21600:SF47">
    <property type="entry name" value="RNA PSEUDOURIDINE SYNTHASE 1"/>
    <property type="match status" value="1"/>
</dbReference>
<gene>
    <name evidence="4" type="ORF">AXG93_4448s1360</name>
</gene>
<dbReference type="InterPro" id="IPR050188">
    <property type="entry name" value="RluA_PseudoU_synthase"/>
</dbReference>
<dbReference type="EMBL" id="LVLJ01004024">
    <property type="protein sequence ID" value="OAE18701.1"/>
    <property type="molecule type" value="Genomic_DNA"/>
</dbReference>
<evidence type="ECO:0000313" key="5">
    <source>
        <dbReference type="Proteomes" id="UP000077202"/>
    </source>
</evidence>
<feature type="region of interest" description="Disordered" evidence="2">
    <location>
        <begin position="326"/>
        <end position="378"/>
    </location>
</feature>
<dbReference type="SUPFAM" id="SSF55120">
    <property type="entry name" value="Pseudouridine synthase"/>
    <property type="match status" value="1"/>
</dbReference>
<evidence type="ECO:0000313" key="4">
    <source>
        <dbReference type="EMBL" id="OAE18701.1"/>
    </source>
</evidence>
<dbReference type="GO" id="GO:0000455">
    <property type="term" value="P:enzyme-directed rRNA pseudouridine synthesis"/>
    <property type="evidence" value="ECO:0007669"/>
    <property type="project" value="TreeGrafter"/>
</dbReference>
<dbReference type="InterPro" id="IPR006145">
    <property type="entry name" value="PsdUridine_synth_RsuA/RluA"/>
</dbReference>
<dbReference type="PANTHER" id="PTHR21600">
    <property type="entry name" value="MITOCHONDRIAL RNA PSEUDOURIDINE SYNTHASE"/>
    <property type="match status" value="1"/>
</dbReference>
<dbReference type="AlphaFoldDB" id="A0A176VEG1"/>
<feature type="domain" description="Pseudouridine synthase RsuA/RluA-like" evidence="3">
    <location>
        <begin position="496"/>
        <end position="722"/>
    </location>
</feature>
<dbReference type="Pfam" id="PF00849">
    <property type="entry name" value="PseudoU_synth_2"/>
    <property type="match status" value="1"/>
</dbReference>
<reference evidence="4" key="1">
    <citation type="submission" date="2016-03" db="EMBL/GenBank/DDBJ databases">
        <title>Mechanisms controlling the formation of the plant cell surface in tip-growing cells are functionally conserved among land plants.</title>
        <authorList>
            <person name="Honkanen S."/>
            <person name="Jones V.A."/>
            <person name="Morieri G."/>
            <person name="Champion C."/>
            <person name="Hetherington A.J."/>
            <person name="Kelly S."/>
            <person name="Saint-Marcoux D."/>
            <person name="Proust H."/>
            <person name="Prescott H."/>
            <person name="Dolan L."/>
        </authorList>
    </citation>
    <scope>NUCLEOTIDE SEQUENCE [LARGE SCALE GENOMIC DNA]</scope>
    <source>
        <tissue evidence="4">Whole gametophyte</tissue>
    </source>
</reference>
<proteinExistence type="predicted"/>